<keyword evidence="7" id="KW-1185">Reference proteome</keyword>
<dbReference type="InterPro" id="IPR000794">
    <property type="entry name" value="Beta-ketoacyl_synthase"/>
</dbReference>
<dbReference type="Proteomes" id="UP000225972">
    <property type="component" value="Unassembled WGS sequence"/>
</dbReference>
<reference evidence="7" key="1">
    <citation type="submission" date="2017-05" db="EMBL/GenBank/DDBJ databases">
        <authorList>
            <person name="Rodrigo-Torres L."/>
            <person name="Arahal R. D."/>
            <person name="Lucena T."/>
        </authorList>
    </citation>
    <scope>NUCLEOTIDE SEQUENCE [LARGE SCALE GENOMIC DNA]</scope>
    <source>
        <strain evidence="7">CECT 8649</strain>
    </source>
</reference>
<name>A0A238J5V0_9RHOB</name>
<dbReference type="AlphaFoldDB" id="A0A238J5V0"/>
<dbReference type="InterPro" id="IPR014030">
    <property type="entry name" value="Ketoacyl_synth_N"/>
</dbReference>
<dbReference type="PANTHER" id="PTHR11712">
    <property type="entry name" value="POLYKETIDE SYNTHASE-RELATED"/>
    <property type="match status" value="1"/>
</dbReference>
<dbReference type="InterPro" id="IPR020615">
    <property type="entry name" value="Thiolase_acyl_enz_int_AS"/>
</dbReference>
<dbReference type="OrthoDB" id="9808669at2"/>
<evidence type="ECO:0000256" key="3">
    <source>
        <dbReference type="ARBA" id="ARBA00022679"/>
    </source>
</evidence>
<dbReference type="SUPFAM" id="SSF53901">
    <property type="entry name" value="Thiolase-like"/>
    <property type="match status" value="3"/>
</dbReference>
<dbReference type="SMART" id="SM00825">
    <property type="entry name" value="PKS_KS"/>
    <property type="match status" value="1"/>
</dbReference>
<dbReference type="CDD" id="cd00834">
    <property type="entry name" value="KAS_I_II"/>
    <property type="match status" value="1"/>
</dbReference>
<dbReference type="PANTHER" id="PTHR11712:SF336">
    <property type="entry name" value="3-OXOACYL-[ACYL-CARRIER-PROTEIN] SYNTHASE, MITOCHONDRIAL"/>
    <property type="match status" value="1"/>
</dbReference>
<dbReference type="PROSITE" id="PS00606">
    <property type="entry name" value="KS3_1"/>
    <property type="match status" value="1"/>
</dbReference>
<comment type="pathway">
    <text evidence="1">Lipid metabolism; fatty acid biosynthesis.</text>
</comment>
<dbReference type="RefSeq" id="WP_099241591.1">
    <property type="nucleotide sequence ID" value="NZ_FXXP01000001.1"/>
</dbReference>
<evidence type="ECO:0000256" key="4">
    <source>
        <dbReference type="RuleBase" id="RU003694"/>
    </source>
</evidence>
<evidence type="ECO:0000259" key="5">
    <source>
        <dbReference type="PROSITE" id="PS52004"/>
    </source>
</evidence>
<keyword evidence="6" id="KW-0012">Acyltransferase</keyword>
<proteinExistence type="inferred from homology"/>
<dbReference type="GO" id="GO:0006633">
    <property type="term" value="P:fatty acid biosynthetic process"/>
    <property type="evidence" value="ECO:0007669"/>
    <property type="project" value="InterPro"/>
</dbReference>
<evidence type="ECO:0000313" key="6">
    <source>
        <dbReference type="EMBL" id="SMX26028.1"/>
    </source>
</evidence>
<dbReference type="InterPro" id="IPR014031">
    <property type="entry name" value="Ketoacyl_synth_C"/>
</dbReference>
<dbReference type="Gene3D" id="3.40.47.10">
    <property type="match status" value="3"/>
</dbReference>
<dbReference type="PROSITE" id="PS00098">
    <property type="entry name" value="THIOLASE_1"/>
    <property type="match status" value="1"/>
</dbReference>
<protein>
    <submittedName>
        <fullName evidence="6">3-oxoacyl-[acyl-carrier-protein] synthase 2</fullName>
        <ecNumber evidence="6">2.3.1.179</ecNumber>
    </submittedName>
</protein>
<keyword evidence="3 4" id="KW-0808">Transferase</keyword>
<dbReference type="Pfam" id="PF02801">
    <property type="entry name" value="Ketoacyl-synt_C"/>
    <property type="match status" value="1"/>
</dbReference>
<dbReference type="InterPro" id="IPR016039">
    <property type="entry name" value="Thiolase-like"/>
</dbReference>
<sequence>MKHISTAYEAAPVVRGMGVYCPLGTNCTELETALLEQRDSIGTVTSFDASRFLSDQASAFGKDVEIDLEAGEADWMDRATLFTIAAYREALEQSGLNLSEVDPGRIAVCLGSSHSGLVRTEDVARGVIDDAIDTMDPKVISATLVSHCTAVIKRLSGARGRVLTISSACASSNSAIGVAADMIRKGEADVVIAGGADTVSLSVMAGFNALRALAAEKSAPFGQDIGLSIGEGAGIVILTRGDMPGAQDHGRILGYGLSGDAHHATAPDQDGAGAANAIVAALKDAAVEAAEVGYVNAHGTGTEANDGAESRAIAKLFGDSVPVSSTKGYYGHTLGASGVIETISSILMAKHGKAPANLRIETLRDGVEPLNFAKSDSAAGPDTTLLVNNFGFGGNNSSLLVRVGHEAAESVLPASNVDEIVITGAGACSAAGLGREVFERTLLTNEPIAETGASGFATAKVGPLKFKTPDLKPFARTSPTTKHALVALKEAMGDDAEIYAENQRSGLIGGAVFGAQKPTEKFMESVFQGDPALANAHYFPMITMNATGGATSLAYQIKGYTTTVCGSAAALAYAADLAAVDRQDRVAVVAGDEMTERLERIYHRTGVVSHPEAPRAGRADALGEFGGAITLERRGAAEARGAQVLARLKGWATRQDPVDLSVEKSGEALIRAQKAALEQAGKSADQITRIVLLDKGLAPTARATANALKATFGADVPPAIRPADVFGYAPSSGPLMTVIAGLLPEKGVTLATGYDVIGEAFAFVLEGGAA</sequence>
<dbReference type="InterPro" id="IPR020841">
    <property type="entry name" value="PKS_Beta-ketoAc_synthase_dom"/>
</dbReference>
<comment type="similarity">
    <text evidence="2 4">Belongs to the thiolase-like superfamily. Beta-ketoacyl-ACP synthases family.</text>
</comment>
<dbReference type="Pfam" id="PF00109">
    <property type="entry name" value="ketoacyl-synt"/>
    <property type="match status" value="1"/>
</dbReference>
<evidence type="ECO:0000256" key="1">
    <source>
        <dbReference type="ARBA" id="ARBA00005194"/>
    </source>
</evidence>
<dbReference type="InterPro" id="IPR018201">
    <property type="entry name" value="Ketoacyl_synth_AS"/>
</dbReference>
<accession>A0A238J5V0</accession>
<evidence type="ECO:0000313" key="7">
    <source>
        <dbReference type="Proteomes" id="UP000225972"/>
    </source>
</evidence>
<dbReference type="EMBL" id="FXXP01000001">
    <property type="protein sequence ID" value="SMX26028.1"/>
    <property type="molecule type" value="Genomic_DNA"/>
</dbReference>
<dbReference type="EC" id="2.3.1.179" evidence="6"/>
<organism evidence="6 7">
    <name type="scientific">Pelagimonas phthalicica</name>
    <dbReference type="NCBI Taxonomy" id="1037362"/>
    <lineage>
        <taxon>Bacteria</taxon>
        <taxon>Pseudomonadati</taxon>
        <taxon>Pseudomonadota</taxon>
        <taxon>Alphaproteobacteria</taxon>
        <taxon>Rhodobacterales</taxon>
        <taxon>Roseobacteraceae</taxon>
        <taxon>Pelagimonas</taxon>
    </lineage>
</organism>
<gene>
    <name evidence="6" type="primary">fabF_3</name>
    <name evidence="6" type="ORF">TRP8649_00100</name>
</gene>
<feature type="domain" description="Ketosynthase family 3 (KS3)" evidence="5">
    <location>
        <begin position="9"/>
        <end position="403"/>
    </location>
</feature>
<evidence type="ECO:0000256" key="2">
    <source>
        <dbReference type="ARBA" id="ARBA00008467"/>
    </source>
</evidence>
<dbReference type="GO" id="GO:0004315">
    <property type="term" value="F:3-oxoacyl-[acyl-carrier-protein] synthase activity"/>
    <property type="evidence" value="ECO:0007669"/>
    <property type="project" value="UniProtKB-EC"/>
</dbReference>
<dbReference type="PROSITE" id="PS52004">
    <property type="entry name" value="KS3_2"/>
    <property type="match status" value="1"/>
</dbReference>